<name>A0AAP9CGC9_9SPIR</name>
<dbReference type="GO" id="GO:0005886">
    <property type="term" value="C:plasma membrane"/>
    <property type="evidence" value="ECO:0007669"/>
    <property type="project" value="UniProtKB-SubCell"/>
</dbReference>
<evidence type="ECO:0000313" key="17">
    <source>
        <dbReference type="Proteomes" id="UP000291995"/>
    </source>
</evidence>
<feature type="transmembrane region" description="Helical" evidence="11">
    <location>
        <begin position="201"/>
        <end position="223"/>
    </location>
</feature>
<feature type="transmembrane region" description="Helical" evidence="11">
    <location>
        <begin position="20"/>
        <end position="40"/>
    </location>
</feature>
<dbReference type="RefSeq" id="WP_025443994.1">
    <property type="nucleotide sequence ID" value="NZ_AP024371.1"/>
</dbReference>
<evidence type="ECO:0000256" key="11">
    <source>
        <dbReference type="SAM" id="Phobius"/>
    </source>
</evidence>
<evidence type="ECO:0000256" key="9">
    <source>
        <dbReference type="ARBA" id="ARBA00023136"/>
    </source>
</evidence>
<dbReference type="Proteomes" id="UP000291995">
    <property type="component" value="Chromosome"/>
</dbReference>
<evidence type="ECO:0000256" key="3">
    <source>
        <dbReference type="ARBA" id="ARBA00022475"/>
    </source>
</evidence>
<dbReference type="EMBL" id="CP036557">
    <property type="protein sequence ID" value="QBK62237.2"/>
    <property type="molecule type" value="Genomic_DNA"/>
</dbReference>
<dbReference type="InterPro" id="IPR013013">
    <property type="entry name" value="PTS_EIIC_1"/>
</dbReference>
<evidence type="ECO:0000256" key="5">
    <source>
        <dbReference type="ARBA" id="ARBA00022679"/>
    </source>
</evidence>
<feature type="transmembrane region" description="Helical" evidence="11">
    <location>
        <begin position="131"/>
        <end position="154"/>
    </location>
</feature>
<feature type="transmembrane region" description="Helical" evidence="11">
    <location>
        <begin position="390"/>
        <end position="409"/>
    </location>
</feature>
<protein>
    <submittedName>
        <fullName evidence="15">PTS transporter subunit EIIC</fullName>
    </submittedName>
</protein>
<evidence type="ECO:0000256" key="8">
    <source>
        <dbReference type="ARBA" id="ARBA00022989"/>
    </source>
</evidence>
<dbReference type="Gene3D" id="3.30.1360.60">
    <property type="entry name" value="Glucose permease domain IIB"/>
    <property type="match status" value="1"/>
</dbReference>
<dbReference type="InterPro" id="IPR050429">
    <property type="entry name" value="PTS_Glucose_EIICBA"/>
</dbReference>
<dbReference type="EMBL" id="CP024333">
    <property type="protein sequence ID" value="ATQ16246.2"/>
    <property type="molecule type" value="Genomic_DNA"/>
</dbReference>
<dbReference type="PANTHER" id="PTHR30009:SF24">
    <property type="entry name" value="PTS SYSTEM, IIBC COMPONENT"/>
    <property type="match status" value="1"/>
</dbReference>
<dbReference type="GO" id="GO:0090563">
    <property type="term" value="F:protein-phosphocysteine-sugar phosphotransferase activity"/>
    <property type="evidence" value="ECO:0007669"/>
    <property type="project" value="TreeGrafter"/>
</dbReference>
<dbReference type="InterPro" id="IPR036878">
    <property type="entry name" value="Glu_permease_IIB"/>
</dbReference>
<sequence length="562" mass="62584">MMNFCGILRFANLQKFSNAVRLPISILTIFCLMLGIGSAMSNPSNLFYIDNFVFKVILGLIKATSNIIILNIPLLFVVGIAVGISRIQKGLAALSGLIGYLIFNVTENYFLDVFSVLVEPSLMSSVGQTNILGIQTLNTGILGALAVGLLVGYLHNKFCFVKFPGPFSFFSGFRFVPIVIFPFCILLGVAFVLVWPYLNALITYFGFFIAKFNYFDSFLYGFLNRMLIPLGLHSILTFPFNFTPLGGTEVINGQVVGGIQNIFYAQLSDPHLTRFYSGISRFNSGFYLSIMFGLPGAAFGVYRGIIHDDKSKISSLLFSGALAAFLTGITEPLEFLFVFTAPLLYFVHAIYTGFALLIANIFDISVGVTFSSGFFDFFMFGVLQGHAKTSWIYLLPLGFAFFILYYFTFKWVYNYFDFQIFGVGEPFFEGSEGEVEGMGIAHLLSKGLGGLDNIQEFDVISTDLSFVVFSSEIISEDILKKTGALNIVIIDNKIRIDYGTNVYYMKQAIENYSPKKLFKASVVVASDNVRQGIKAYIEMKEDDKLEKQGETGKLYKLNKDDD</sequence>
<feature type="transmembrane region" description="Helical" evidence="11">
    <location>
        <begin position="284"/>
        <end position="305"/>
    </location>
</feature>
<dbReference type="Proteomes" id="UP000230633">
    <property type="component" value="Chromosome"/>
</dbReference>
<evidence type="ECO:0000256" key="4">
    <source>
        <dbReference type="ARBA" id="ARBA00022597"/>
    </source>
</evidence>
<keyword evidence="4" id="KW-0762">Sugar transport</keyword>
<keyword evidence="3" id="KW-1003">Cell membrane</keyword>
<evidence type="ECO:0000313" key="15">
    <source>
        <dbReference type="EMBL" id="QBK62237.2"/>
    </source>
</evidence>
<feature type="domain" description="PTS EIIC type-1" evidence="13">
    <location>
        <begin position="7"/>
        <end position="425"/>
    </location>
</feature>
<feature type="transmembrane region" description="Helical" evidence="11">
    <location>
        <begin position="60"/>
        <end position="84"/>
    </location>
</feature>
<evidence type="ECO:0000256" key="1">
    <source>
        <dbReference type="ARBA" id="ARBA00004651"/>
    </source>
</evidence>
<comment type="subcellular location">
    <subcellularLocation>
        <location evidence="1">Cell membrane</location>
        <topology evidence="1">Multi-pass membrane protein</topology>
    </subcellularLocation>
</comment>
<dbReference type="SUPFAM" id="SSF55604">
    <property type="entry name" value="Glucose permease domain IIB"/>
    <property type="match status" value="1"/>
</dbReference>
<accession>A0AAP9CGC9</accession>
<feature type="domain" description="PTS EIIB type-1" evidence="12">
    <location>
        <begin position="438"/>
        <end position="519"/>
    </location>
</feature>
<dbReference type="InterPro" id="IPR001996">
    <property type="entry name" value="PTS_IIB_1"/>
</dbReference>
<feature type="transmembrane region" description="Helical" evidence="11">
    <location>
        <begin position="91"/>
        <end position="111"/>
    </location>
</feature>
<keyword evidence="2" id="KW-0813">Transport</keyword>
<keyword evidence="6" id="KW-0598">Phosphotransferase system</keyword>
<gene>
    <name evidence="14" type="ORF">CNO13_03685</name>
    <name evidence="15" type="ORF">EZU67_03670</name>
</gene>
<organism evidence="15 17">
    <name type="scientific">Borrelia miyamotoi</name>
    <dbReference type="NCBI Taxonomy" id="47466"/>
    <lineage>
        <taxon>Bacteria</taxon>
        <taxon>Pseudomonadati</taxon>
        <taxon>Spirochaetota</taxon>
        <taxon>Spirochaetia</taxon>
        <taxon>Spirochaetales</taxon>
        <taxon>Borreliaceae</taxon>
        <taxon>Borrelia</taxon>
    </lineage>
</organism>
<reference evidence="15" key="2">
    <citation type="submission" date="2022-12" db="EMBL/GenBank/DDBJ databases">
        <title>Whole genome sequencing of Borrelia miyamotoi strains isolated at the Russian territory.</title>
        <authorList>
            <person name="Kuleshov K.V."/>
            <person name="Platonov A.E."/>
            <person name="Goptar I.A."/>
            <person name="Shipulin G.A."/>
            <person name="Markelov M.L."/>
            <person name="Koetsveld J."/>
            <person name="Kolyasnikova N.M."/>
            <person name="Sarksyan D.S."/>
            <person name="Toporkova M.G."/>
            <person name="Hovius J.W."/>
        </authorList>
    </citation>
    <scope>NUCLEOTIDE SEQUENCE</scope>
    <source>
        <strain evidence="15">Yekat-76</strain>
    </source>
</reference>
<dbReference type="GeneID" id="75117831"/>
<dbReference type="PROSITE" id="PS51098">
    <property type="entry name" value="PTS_EIIB_TYPE_1"/>
    <property type="match status" value="1"/>
</dbReference>
<evidence type="ECO:0000313" key="16">
    <source>
        <dbReference type="Proteomes" id="UP000230633"/>
    </source>
</evidence>
<dbReference type="AlphaFoldDB" id="A0AAP9CGC9"/>
<dbReference type="PROSITE" id="PS51103">
    <property type="entry name" value="PTS_EIIC_TYPE_1"/>
    <property type="match status" value="1"/>
</dbReference>
<keyword evidence="7 11" id="KW-0812">Transmembrane</keyword>
<evidence type="ECO:0000256" key="10">
    <source>
        <dbReference type="PROSITE-ProRule" id="PRU00421"/>
    </source>
</evidence>
<evidence type="ECO:0000259" key="13">
    <source>
        <dbReference type="PROSITE" id="PS51103"/>
    </source>
</evidence>
<proteinExistence type="predicted"/>
<comment type="caution">
    <text evidence="10">Lacks conserved residue(s) required for the propagation of feature annotation.</text>
</comment>
<evidence type="ECO:0000256" key="7">
    <source>
        <dbReference type="ARBA" id="ARBA00022692"/>
    </source>
</evidence>
<reference evidence="17" key="1">
    <citation type="submission" date="2019-03" db="EMBL/GenBank/DDBJ databases">
        <title>Whole genome sequencing of Borrelia miyamotoi strains isolated at the Russian territory.</title>
        <authorList>
            <person name="Kuleshov K.V."/>
            <person name="Platonov A.E."/>
            <person name="Goptar I.A."/>
            <person name="Shipulin G.A."/>
            <person name="Markelov M.L."/>
            <person name="Koetsveld J."/>
            <person name="Kolyasnikova N.M."/>
            <person name="Sarksyan D.S."/>
            <person name="Toporkova M.G."/>
            <person name="Hovius J.W."/>
        </authorList>
    </citation>
    <scope>NUCLEOTIDE SEQUENCE [LARGE SCALE GENOMIC DNA]</scope>
    <source>
        <strain evidence="14 16">Yekat-1</strain>
        <strain evidence="17">Yekat-76</strain>
    </source>
</reference>
<evidence type="ECO:0000256" key="6">
    <source>
        <dbReference type="ARBA" id="ARBA00022683"/>
    </source>
</evidence>
<keyword evidence="8 11" id="KW-1133">Transmembrane helix</keyword>
<dbReference type="Pfam" id="PF02378">
    <property type="entry name" value="PTS_EIIC"/>
    <property type="match status" value="1"/>
</dbReference>
<evidence type="ECO:0000256" key="2">
    <source>
        <dbReference type="ARBA" id="ARBA00022448"/>
    </source>
</evidence>
<dbReference type="GO" id="GO:0008982">
    <property type="term" value="F:protein-N(PI)-phosphohistidine-sugar phosphotransferase activity"/>
    <property type="evidence" value="ECO:0007669"/>
    <property type="project" value="InterPro"/>
</dbReference>
<feature type="transmembrane region" description="Helical" evidence="11">
    <location>
        <begin position="336"/>
        <end position="358"/>
    </location>
</feature>
<dbReference type="InterPro" id="IPR003352">
    <property type="entry name" value="PTS_EIIC"/>
</dbReference>
<keyword evidence="16" id="KW-1185">Reference proteome</keyword>
<evidence type="ECO:0000313" key="14">
    <source>
        <dbReference type="EMBL" id="ATQ16246.2"/>
    </source>
</evidence>
<feature type="transmembrane region" description="Helical" evidence="11">
    <location>
        <begin position="311"/>
        <end position="329"/>
    </location>
</feature>
<feature type="transmembrane region" description="Helical" evidence="11">
    <location>
        <begin position="175"/>
        <end position="195"/>
    </location>
</feature>
<keyword evidence="5" id="KW-0808">Transferase</keyword>
<dbReference type="GO" id="GO:0009401">
    <property type="term" value="P:phosphoenolpyruvate-dependent sugar phosphotransferase system"/>
    <property type="evidence" value="ECO:0007669"/>
    <property type="project" value="UniProtKB-KW"/>
</dbReference>
<keyword evidence="9 11" id="KW-0472">Membrane</keyword>
<evidence type="ECO:0000259" key="12">
    <source>
        <dbReference type="PROSITE" id="PS51098"/>
    </source>
</evidence>
<dbReference type="PANTHER" id="PTHR30009">
    <property type="entry name" value="CYTOCHROME C-TYPE SYNTHESIS PROTEIN AND PTS TRANSMEMBRANE COMPONENT"/>
    <property type="match status" value="1"/>
</dbReference>